<evidence type="ECO:0000259" key="4">
    <source>
        <dbReference type="PROSITE" id="PS01124"/>
    </source>
</evidence>
<keyword evidence="1" id="KW-0805">Transcription regulation</keyword>
<dbReference type="Pfam" id="PF12833">
    <property type="entry name" value="HTH_18"/>
    <property type="match status" value="1"/>
</dbReference>
<dbReference type="AlphaFoldDB" id="A0A9D1GE59"/>
<evidence type="ECO:0000313" key="5">
    <source>
        <dbReference type="EMBL" id="HIT39136.1"/>
    </source>
</evidence>
<evidence type="ECO:0000256" key="3">
    <source>
        <dbReference type="ARBA" id="ARBA00023163"/>
    </source>
</evidence>
<evidence type="ECO:0000256" key="2">
    <source>
        <dbReference type="ARBA" id="ARBA00023125"/>
    </source>
</evidence>
<gene>
    <name evidence="5" type="ORF">IAD06_03745</name>
</gene>
<evidence type="ECO:0000313" key="6">
    <source>
        <dbReference type="Proteomes" id="UP000886722"/>
    </source>
</evidence>
<keyword evidence="2" id="KW-0238">DNA-binding</keyword>
<comment type="caution">
    <text evidence="5">The sequence shown here is derived from an EMBL/GenBank/DDBJ whole genome shotgun (WGS) entry which is preliminary data.</text>
</comment>
<dbReference type="PANTHER" id="PTHR43280:SF32">
    <property type="entry name" value="TRANSCRIPTIONAL REGULATORY PROTEIN"/>
    <property type="match status" value="1"/>
</dbReference>
<organism evidence="5 6">
    <name type="scientific">Candidatus Caccoplasma intestinavium</name>
    <dbReference type="NCBI Taxonomy" id="2840716"/>
    <lineage>
        <taxon>Bacteria</taxon>
        <taxon>Pseudomonadati</taxon>
        <taxon>Bacteroidota</taxon>
        <taxon>Bacteroidia</taxon>
        <taxon>Bacteroidales</taxon>
        <taxon>Bacteroidaceae</taxon>
        <taxon>Bacteroidaceae incertae sedis</taxon>
        <taxon>Candidatus Caccoplasma</taxon>
    </lineage>
</organism>
<dbReference type="PANTHER" id="PTHR43280">
    <property type="entry name" value="ARAC-FAMILY TRANSCRIPTIONAL REGULATOR"/>
    <property type="match status" value="1"/>
</dbReference>
<feature type="domain" description="HTH araC/xylS-type" evidence="4">
    <location>
        <begin position="210"/>
        <end position="308"/>
    </location>
</feature>
<dbReference type="PROSITE" id="PS01124">
    <property type="entry name" value="HTH_ARAC_FAMILY_2"/>
    <property type="match status" value="1"/>
</dbReference>
<dbReference type="GO" id="GO:0003700">
    <property type="term" value="F:DNA-binding transcription factor activity"/>
    <property type="evidence" value="ECO:0007669"/>
    <property type="project" value="InterPro"/>
</dbReference>
<proteinExistence type="predicted"/>
<evidence type="ECO:0000256" key="1">
    <source>
        <dbReference type="ARBA" id="ARBA00023015"/>
    </source>
</evidence>
<dbReference type="InterPro" id="IPR018060">
    <property type="entry name" value="HTH_AraC"/>
</dbReference>
<accession>A0A9D1GE59</accession>
<name>A0A9D1GE59_9BACT</name>
<dbReference type="GO" id="GO:0043565">
    <property type="term" value="F:sequence-specific DNA binding"/>
    <property type="evidence" value="ECO:0007669"/>
    <property type="project" value="InterPro"/>
</dbReference>
<dbReference type="InterPro" id="IPR009057">
    <property type="entry name" value="Homeodomain-like_sf"/>
</dbReference>
<protein>
    <submittedName>
        <fullName evidence="5">Helix-turn-helix domain-containing protein</fullName>
    </submittedName>
</protein>
<dbReference type="SUPFAM" id="SSF46689">
    <property type="entry name" value="Homeodomain-like"/>
    <property type="match status" value="1"/>
</dbReference>
<keyword evidence="3" id="KW-0804">Transcription</keyword>
<dbReference type="Proteomes" id="UP000886722">
    <property type="component" value="Unassembled WGS sequence"/>
</dbReference>
<reference evidence="5" key="1">
    <citation type="submission" date="2020-10" db="EMBL/GenBank/DDBJ databases">
        <authorList>
            <person name="Gilroy R."/>
        </authorList>
    </citation>
    <scope>NUCLEOTIDE SEQUENCE</scope>
    <source>
        <strain evidence="5">21143</strain>
    </source>
</reference>
<dbReference type="EMBL" id="DVKT01000029">
    <property type="protein sequence ID" value="HIT39136.1"/>
    <property type="molecule type" value="Genomic_DNA"/>
</dbReference>
<sequence>MDKKVYDVSFSDMVNNLGKRVSRNDDLALIEFDDYDYQKIKEWLTKNRLSGNIEFLRSKNQGQFCCLLEGSISLEVNRRRYDLQAGEGCCMLEGDYFRLLDASKDSRWFVIISRSGDSMMYGINNALLLMSFKNKLDSKRCFKMKEKTARIIFTLYGLMRETLDDRELSYRDAIIKNYMHIMFYHMCSDFFNEESYPDTPASSRRDELLLQFTKMVSENYKEHRKVSYYADKMCLTPKYLSTIVYEVGGRYARDIIAEFVICEAKRCLLNTSMTVQEISDYLHFSCQSFFGKYFREHTGMSPQAYRQSPNQILEERGV</sequence>
<dbReference type="SMART" id="SM00342">
    <property type="entry name" value="HTH_ARAC"/>
    <property type="match status" value="1"/>
</dbReference>
<dbReference type="Gene3D" id="1.10.10.60">
    <property type="entry name" value="Homeodomain-like"/>
    <property type="match status" value="1"/>
</dbReference>
<reference evidence="5" key="2">
    <citation type="journal article" date="2021" name="PeerJ">
        <title>Extensive microbial diversity within the chicken gut microbiome revealed by metagenomics and culture.</title>
        <authorList>
            <person name="Gilroy R."/>
            <person name="Ravi A."/>
            <person name="Getino M."/>
            <person name="Pursley I."/>
            <person name="Horton D.L."/>
            <person name="Alikhan N.F."/>
            <person name="Baker D."/>
            <person name="Gharbi K."/>
            <person name="Hall N."/>
            <person name="Watson M."/>
            <person name="Adriaenssens E.M."/>
            <person name="Foster-Nyarko E."/>
            <person name="Jarju S."/>
            <person name="Secka A."/>
            <person name="Antonio M."/>
            <person name="Oren A."/>
            <person name="Chaudhuri R.R."/>
            <person name="La Ragione R."/>
            <person name="Hildebrand F."/>
            <person name="Pallen M.J."/>
        </authorList>
    </citation>
    <scope>NUCLEOTIDE SEQUENCE</scope>
    <source>
        <strain evidence="5">21143</strain>
    </source>
</reference>